<keyword evidence="1" id="KW-0812">Transmembrane</keyword>
<evidence type="ECO:0000313" key="3">
    <source>
        <dbReference type="Proteomes" id="UP001451303"/>
    </source>
</evidence>
<protein>
    <submittedName>
        <fullName evidence="2">Uncharacterized protein</fullName>
    </submittedName>
</protein>
<name>A0ABR3CX16_NEUIN</name>
<comment type="caution">
    <text evidence="2">The sequence shown here is derived from an EMBL/GenBank/DDBJ whole genome shotgun (WGS) entry which is preliminary data.</text>
</comment>
<dbReference type="EMBL" id="JAVLET010000020">
    <property type="protein sequence ID" value="KAL0464972.1"/>
    <property type="molecule type" value="Genomic_DNA"/>
</dbReference>
<proteinExistence type="predicted"/>
<evidence type="ECO:0000256" key="1">
    <source>
        <dbReference type="SAM" id="Phobius"/>
    </source>
</evidence>
<sequence>YIAYSNIELPNFRTDILGLLIIEERITVFWNIKFLNTLKLLGKYISILGFIKYFILYNAKLAELL</sequence>
<gene>
    <name evidence="2" type="ORF">QR685DRAFT_454053</name>
</gene>
<accession>A0ABR3CX16</accession>
<dbReference type="Proteomes" id="UP001451303">
    <property type="component" value="Unassembled WGS sequence"/>
</dbReference>
<feature type="non-terminal residue" evidence="2">
    <location>
        <position position="1"/>
    </location>
</feature>
<keyword evidence="1" id="KW-1133">Transmembrane helix</keyword>
<evidence type="ECO:0000313" key="2">
    <source>
        <dbReference type="EMBL" id="KAL0464972.1"/>
    </source>
</evidence>
<keyword evidence="3" id="KW-1185">Reference proteome</keyword>
<organism evidence="2 3">
    <name type="scientific">Neurospora intermedia</name>
    <dbReference type="NCBI Taxonomy" id="5142"/>
    <lineage>
        <taxon>Eukaryota</taxon>
        <taxon>Fungi</taxon>
        <taxon>Dikarya</taxon>
        <taxon>Ascomycota</taxon>
        <taxon>Pezizomycotina</taxon>
        <taxon>Sordariomycetes</taxon>
        <taxon>Sordariomycetidae</taxon>
        <taxon>Sordariales</taxon>
        <taxon>Sordariaceae</taxon>
        <taxon>Neurospora</taxon>
    </lineage>
</organism>
<feature type="transmembrane region" description="Helical" evidence="1">
    <location>
        <begin position="40"/>
        <end position="59"/>
    </location>
</feature>
<keyword evidence="1" id="KW-0472">Membrane</keyword>
<reference evidence="2 3" key="1">
    <citation type="submission" date="2023-09" db="EMBL/GenBank/DDBJ databases">
        <title>Multi-omics analysis of a traditional fermented food reveals byproduct-associated fungal strains for waste-to-food upcycling.</title>
        <authorList>
            <consortium name="Lawrence Berkeley National Laboratory"/>
            <person name="Rekdal V.M."/>
            <person name="Villalobos-Escobedo J.M."/>
            <person name="Rodriguez-Valeron N."/>
            <person name="Garcia M.O."/>
            <person name="Vasquez D.P."/>
            <person name="Damayanti I."/>
            <person name="Sorensen P.M."/>
            <person name="Baidoo E.E."/>
            <person name="De Carvalho A.C."/>
            <person name="Riley R."/>
            <person name="Lipzen A."/>
            <person name="He G."/>
            <person name="Yan M."/>
            <person name="Haridas S."/>
            <person name="Daum C."/>
            <person name="Yoshinaga Y."/>
            <person name="Ng V."/>
            <person name="Grigoriev I.V."/>
            <person name="Munk R."/>
            <person name="Nuraida L."/>
            <person name="Wijaya C.H."/>
            <person name="Morales P.-C."/>
            <person name="Keasling J.D."/>
        </authorList>
    </citation>
    <scope>NUCLEOTIDE SEQUENCE [LARGE SCALE GENOMIC DNA]</scope>
    <source>
        <strain evidence="2 3">FGSC 2613</strain>
    </source>
</reference>